<dbReference type="Pfam" id="PF00400">
    <property type="entry name" value="WD40"/>
    <property type="match status" value="4"/>
</dbReference>
<dbReference type="PANTHER" id="PTHR19879">
    <property type="entry name" value="TRANSCRIPTION INITIATION FACTOR TFIID"/>
    <property type="match status" value="1"/>
</dbReference>
<protein>
    <submittedName>
        <fullName evidence="5">WD40 repeat protein/uncharacterized caspase-like protein</fullName>
    </submittedName>
</protein>
<keyword evidence="6" id="KW-1185">Reference proteome</keyword>
<dbReference type="SMART" id="SM00320">
    <property type="entry name" value="WD40"/>
    <property type="match status" value="10"/>
</dbReference>
<evidence type="ECO:0000313" key="5">
    <source>
        <dbReference type="EMBL" id="MBB4014260.1"/>
    </source>
</evidence>
<dbReference type="SUPFAM" id="SSF50998">
    <property type="entry name" value="Quinoprotein alcohol dehydrogenase-like"/>
    <property type="match status" value="1"/>
</dbReference>
<feature type="signal peptide" evidence="3">
    <location>
        <begin position="1"/>
        <end position="20"/>
    </location>
</feature>
<dbReference type="SUPFAM" id="SSF50978">
    <property type="entry name" value="WD40 repeat-like"/>
    <property type="match status" value="1"/>
</dbReference>
<evidence type="ECO:0000256" key="3">
    <source>
        <dbReference type="SAM" id="SignalP"/>
    </source>
</evidence>
<dbReference type="Proteomes" id="UP000561045">
    <property type="component" value="Unassembled WGS sequence"/>
</dbReference>
<comment type="caution">
    <text evidence="5">The sequence shown here is derived from an EMBL/GenBank/DDBJ whole genome shotgun (WGS) entry which is preliminary data.</text>
</comment>
<dbReference type="PROSITE" id="PS50294">
    <property type="entry name" value="WD_REPEATS_REGION"/>
    <property type="match status" value="2"/>
</dbReference>
<feature type="chain" id="PRO_5032716303" evidence="3">
    <location>
        <begin position="21"/>
        <end position="1183"/>
    </location>
</feature>
<dbReference type="EMBL" id="JACIET010000002">
    <property type="protein sequence ID" value="MBB4014260.1"/>
    <property type="molecule type" value="Genomic_DNA"/>
</dbReference>
<sequence length="1183" mass="127270">MIQRSLRLVLRLLLPFPLLAAPDLGAAPAEVTATMPRLVVQSGHSGNIDAMQFSPDDQLLATGGNDKRIKLWSVDDARELRTITAGADRLTALAWLPGGTALVSGDEGGEVRIWNAAAGAMLRSWHCSGEQSSFLRVADLAVTERGAAVAVACGDRIRLYDKAEDRAKSENWLVLLDPARAQPRLRIALQHRQVSSLAWSTDGREIFVGDEDGSLRIFDATTGALRREWQALGGTVMALAPDPGGRWLAAAIWTRDSQAGRIEIVAPASGRRLRTIPTPLGRLRQLQAAPDGRWLAAVDEAAQLRRFDPADGRELLPALAIGQSGHQQLALSHDGRRMATSDWSSLVIRTAADGQVQADLSAGVDGVLSMALAPDGRSLVAGNQQRGRFGVWSLTEGRLVRQLETDGLALAGAPAGGLALSPDGAWIVALTDGALQWWPTGTTGTPRRTPLPPDFNGPLVFSDDARWLAVGGRHVRALLLDARSGDTTRVLEAAAARGVDDSYVVQTLNFSHDGQTLLVAGSDAVAEVWLTATGERRCTLDTSITAATLLRGDRLLATGNNAGGVRLWDYRACEAVYPLQEEDELLEVKALRFSSDGELLASAGEDNLVTLWRLDDTPHRLHGLQGHESSVQALAFADHDRLLFSASTDGTIRLWRSPGGELLATLVAFSDGRWVVTDPEGRFDTADLESIPYLHWVLPDDPFRAVPLEAFMKDYFEPRLLARILAGEHFAPVRPLASLNRTPVSVRITAIEPDPSDAQQVSVTVEAAGATSRPRNGAQATQPATAAHDLRLFRDGQIVGHADGRLATPGAGRYTQRFSVRLPRTATQTRSEVRFSAYAFNDDRVKSPTARMSYETPAMRGRAATAERGKAYVISVGVNQHENPAWDLGFAANDARVLAASIVAALDRRGTYAQVVPLTLTSDGATRQASKAALRAVIARLAGESLPREQVLALAQLPGADALRKAGPDDLLLLSFAGHGFTDGGGQFYLIPQDTGGNEDGRRITPSLKAHAIGSDELSMWLRDVDAGDLTMIVDACQSAASVQSEGFKPGPMGSRGLGQLAFDKGMRILAASQSDEFALEDQRLRHGLLTYSLVHDGLQSRRADFAPPDQRIWLDEWLQYGVQRVPTLAEEIRSGKRPAGDRGARVHRESAAGGAAAPRPAQQPALFDFNKGRAGILLDQWP</sequence>
<feature type="repeat" description="WD" evidence="1">
    <location>
        <begin position="41"/>
        <end position="82"/>
    </location>
</feature>
<feature type="repeat" description="WD" evidence="1">
    <location>
        <begin position="624"/>
        <end position="665"/>
    </location>
</feature>
<reference evidence="5 6" key="1">
    <citation type="submission" date="2020-08" db="EMBL/GenBank/DDBJ databases">
        <title>Genomic Encyclopedia of Type Strains, Phase IV (KMG-IV): sequencing the most valuable type-strain genomes for metagenomic binning, comparative biology and taxonomic classification.</title>
        <authorList>
            <person name="Goeker M."/>
        </authorList>
    </citation>
    <scope>NUCLEOTIDE SEQUENCE [LARGE SCALE GENOMIC DNA]</scope>
    <source>
        <strain evidence="5 6">DSM 106739</strain>
    </source>
</reference>
<feature type="region of interest" description="Disordered" evidence="2">
    <location>
        <begin position="1133"/>
        <end position="1165"/>
    </location>
</feature>
<feature type="repeat" description="WD" evidence="1">
    <location>
        <begin position="187"/>
        <end position="228"/>
    </location>
</feature>
<dbReference type="InterPro" id="IPR036322">
    <property type="entry name" value="WD40_repeat_dom_sf"/>
</dbReference>
<dbReference type="PROSITE" id="PS50082">
    <property type="entry name" value="WD_REPEATS_2"/>
    <property type="match status" value="5"/>
</dbReference>
<feature type="repeat" description="WD" evidence="1">
    <location>
        <begin position="588"/>
        <end position="615"/>
    </location>
</feature>
<dbReference type="InterPro" id="IPR001680">
    <property type="entry name" value="WD40_rpt"/>
</dbReference>
<gene>
    <name evidence="5" type="ORF">GGR36_003606</name>
</gene>
<keyword evidence="3" id="KW-0732">Signal</keyword>
<dbReference type="AlphaFoldDB" id="A0A840BMP7"/>
<evidence type="ECO:0000259" key="4">
    <source>
        <dbReference type="Pfam" id="PF12894"/>
    </source>
</evidence>
<evidence type="ECO:0000313" key="6">
    <source>
        <dbReference type="Proteomes" id="UP000561045"/>
    </source>
</evidence>
<dbReference type="Pfam" id="PF12894">
    <property type="entry name" value="ANAPC4_WD40"/>
    <property type="match status" value="1"/>
</dbReference>
<evidence type="ECO:0000256" key="1">
    <source>
        <dbReference type="PROSITE-ProRule" id="PRU00221"/>
    </source>
</evidence>
<feature type="repeat" description="WD" evidence="1">
    <location>
        <begin position="83"/>
        <end position="124"/>
    </location>
</feature>
<feature type="compositionally biased region" description="Basic and acidic residues" evidence="2">
    <location>
        <begin position="1133"/>
        <end position="1151"/>
    </location>
</feature>
<dbReference type="InterPro" id="IPR015943">
    <property type="entry name" value="WD40/YVTN_repeat-like_dom_sf"/>
</dbReference>
<feature type="domain" description="Anaphase-promoting complex subunit 4-like WD40" evidence="4">
    <location>
        <begin position="191"/>
        <end position="234"/>
    </location>
</feature>
<dbReference type="InterPro" id="IPR011047">
    <property type="entry name" value="Quinoprotein_ADH-like_sf"/>
</dbReference>
<evidence type="ECO:0000256" key="2">
    <source>
        <dbReference type="SAM" id="MobiDB-lite"/>
    </source>
</evidence>
<feature type="compositionally biased region" description="Low complexity" evidence="2">
    <location>
        <begin position="1152"/>
        <end position="1165"/>
    </location>
</feature>
<dbReference type="Gene3D" id="2.130.10.10">
    <property type="entry name" value="YVTN repeat-like/Quinoprotein amine dehydrogenase"/>
    <property type="match status" value="5"/>
</dbReference>
<dbReference type="InterPro" id="IPR024977">
    <property type="entry name" value="Apc4-like_WD40_dom"/>
</dbReference>
<name>A0A840BMP7_9RHOO</name>
<dbReference type="RefSeq" id="WP_183636138.1">
    <property type="nucleotide sequence ID" value="NZ_BAABLE010000005.1"/>
</dbReference>
<dbReference type="Gene3D" id="3.40.50.1460">
    <property type="match status" value="1"/>
</dbReference>
<accession>A0A840BMP7</accession>
<keyword evidence="1" id="KW-0853">WD repeat</keyword>
<organism evidence="5 6">
    <name type="scientific">Niveibacterium umoris</name>
    <dbReference type="NCBI Taxonomy" id="1193620"/>
    <lineage>
        <taxon>Bacteria</taxon>
        <taxon>Pseudomonadati</taxon>
        <taxon>Pseudomonadota</taxon>
        <taxon>Betaproteobacteria</taxon>
        <taxon>Rhodocyclales</taxon>
        <taxon>Rhodocyclaceae</taxon>
        <taxon>Niveibacterium</taxon>
    </lineage>
</organism>
<dbReference type="PANTHER" id="PTHR19879:SF9">
    <property type="entry name" value="TRANSCRIPTION INITIATION FACTOR TFIID SUBUNIT 5"/>
    <property type="match status" value="1"/>
</dbReference>
<proteinExistence type="predicted"/>